<dbReference type="PANTHER" id="PTHR46323">
    <property type="entry name" value="BETA-GALACTOSIDASE"/>
    <property type="match status" value="1"/>
</dbReference>
<dbReference type="InterPro" id="IPR004199">
    <property type="entry name" value="B-gal_small/dom_5"/>
</dbReference>
<comment type="catalytic activity">
    <reaction evidence="1 7">
        <text>Hydrolysis of terminal non-reducing beta-D-galactose residues in beta-D-galactosides.</text>
        <dbReference type="EC" id="3.2.1.23"/>
    </reaction>
</comment>
<evidence type="ECO:0000313" key="11">
    <source>
        <dbReference type="EMBL" id="SJZ66488.1"/>
    </source>
</evidence>
<feature type="signal peptide" evidence="8">
    <location>
        <begin position="1"/>
        <end position="20"/>
    </location>
</feature>
<evidence type="ECO:0000259" key="9">
    <source>
        <dbReference type="SMART" id="SM00776"/>
    </source>
</evidence>
<evidence type="ECO:0000256" key="6">
    <source>
        <dbReference type="ARBA" id="ARBA00032230"/>
    </source>
</evidence>
<dbReference type="Gene3D" id="2.60.40.10">
    <property type="entry name" value="Immunoglobulins"/>
    <property type="match status" value="2"/>
</dbReference>
<dbReference type="OrthoDB" id="9762066at2"/>
<dbReference type="SUPFAM" id="SSF49785">
    <property type="entry name" value="Galactose-binding domain-like"/>
    <property type="match status" value="2"/>
</dbReference>
<evidence type="ECO:0000256" key="1">
    <source>
        <dbReference type="ARBA" id="ARBA00001412"/>
    </source>
</evidence>
<evidence type="ECO:0000256" key="7">
    <source>
        <dbReference type="RuleBase" id="RU361154"/>
    </source>
</evidence>
<keyword evidence="4 7" id="KW-0378">Hydrolase</keyword>
<dbReference type="GO" id="GO:0004565">
    <property type="term" value="F:beta-galactosidase activity"/>
    <property type="evidence" value="ECO:0007669"/>
    <property type="project" value="UniProtKB-EC"/>
</dbReference>
<name>A0A1T4MIA3_9FUSO</name>
<dbReference type="GO" id="GO:0009341">
    <property type="term" value="C:beta-galactosidase complex"/>
    <property type="evidence" value="ECO:0007669"/>
    <property type="project" value="InterPro"/>
</dbReference>
<dbReference type="PROSITE" id="PS00719">
    <property type="entry name" value="GLYCOSYL_HYDROL_F2_1"/>
    <property type="match status" value="1"/>
</dbReference>
<evidence type="ECO:0000256" key="5">
    <source>
        <dbReference type="ARBA" id="ARBA00023295"/>
    </source>
</evidence>
<evidence type="ECO:0000256" key="8">
    <source>
        <dbReference type="SAM" id="SignalP"/>
    </source>
</evidence>
<comment type="similarity">
    <text evidence="2 7">Belongs to the glycosyl hydrolase 2 family.</text>
</comment>
<dbReference type="Pfam" id="PF16353">
    <property type="entry name" value="LacZ_4"/>
    <property type="match status" value="1"/>
</dbReference>
<keyword evidence="8" id="KW-0732">Signal</keyword>
<dbReference type="Gene3D" id="2.70.98.10">
    <property type="match status" value="1"/>
</dbReference>
<dbReference type="Pfam" id="PF00703">
    <property type="entry name" value="Glyco_hydro_2"/>
    <property type="match status" value="1"/>
</dbReference>
<dbReference type="Pfam" id="PF02836">
    <property type="entry name" value="Glyco_hydro_2_C"/>
    <property type="match status" value="1"/>
</dbReference>
<dbReference type="SUPFAM" id="SSF49303">
    <property type="entry name" value="beta-Galactosidase/glucuronidase domain"/>
    <property type="match status" value="2"/>
</dbReference>
<dbReference type="Proteomes" id="UP000191153">
    <property type="component" value="Unassembled WGS sequence"/>
</dbReference>
<dbReference type="Gene3D" id="3.20.20.80">
    <property type="entry name" value="Glycosidases"/>
    <property type="match status" value="1"/>
</dbReference>
<dbReference type="Gene3D" id="2.60.120.1060">
    <property type="entry name" value="NPCBM/NEW2 domain"/>
    <property type="match status" value="1"/>
</dbReference>
<dbReference type="InterPro" id="IPR014718">
    <property type="entry name" value="GH-type_carb-bd"/>
</dbReference>
<feature type="domain" description="Beta galactosidase small chain/" evidence="10">
    <location>
        <begin position="782"/>
        <end position="1057"/>
    </location>
</feature>
<dbReference type="InterPro" id="IPR050347">
    <property type="entry name" value="Bact_Beta-galactosidase"/>
</dbReference>
<dbReference type="GO" id="GO:0030246">
    <property type="term" value="F:carbohydrate binding"/>
    <property type="evidence" value="ECO:0007669"/>
    <property type="project" value="InterPro"/>
</dbReference>
<dbReference type="AlphaFoldDB" id="A0A1T4MIA3"/>
<feature type="domain" description="Glycosyl hydrolase family 98 putative carbohydrate-binding module" evidence="9">
    <location>
        <begin position="1091"/>
        <end position="1237"/>
    </location>
</feature>
<dbReference type="InterPro" id="IPR032312">
    <property type="entry name" value="LacZ_4"/>
</dbReference>
<organism evidence="11 12">
    <name type="scientific">Cetobacterium ceti</name>
    <dbReference type="NCBI Taxonomy" id="180163"/>
    <lineage>
        <taxon>Bacteria</taxon>
        <taxon>Fusobacteriati</taxon>
        <taxon>Fusobacteriota</taxon>
        <taxon>Fusobacteriia</taxon>
        <taxon>Fusobacteriales</taxon>
        <taxon>Fusobacteriaceae</taxon>
        <taxon>Cetobacterium</taxon>
    </lineage>
</organism>
<evidence type="ECO:0000256" key="2">
    <source>
        <dbReference type="ARBA" id="ARBA00007401"/>
    </source>
</evidence>
<dbReference type="EMBL" id="FUWX01000008">
    <property type="protein sequence ID" value="SJZ66488.1"/>
    <property type="molecule type" value="Genomic_DNA"/>
</dbReference>
<dbReference type="InterPro" id="IPR008979">
    <property type="entry name" value="Galactose-bd-like_sf"/>
</dbReference>
<proteinExistence type="inferred from homology"/>
<accession>A0A1T4MIA3</accession>
<dbReference type="InterPro" id="IPR006102">
    <property type="entry name" value="Ig-like_GH2"/>
</dbReference>
<dbReference type="InterPro" id="IPR006103">
    <property type="entry name" value="Glyco_hydro_2_cat"/>
</dbReference>
<gene>
    <name evidence="11" type="ORF">SAMN02745174_01231</name>
</gene>
<dbReference type="SUPFAM" id="SSF74650">
    <property type="entry name" value="Galactose mutarotase-like"/>
    <property type="match status" value="1"/>
</dbReference>
<dbReference type="RefSeq" id="WP_078693721.1">
    <property type="nucleotide sequence ID" value="NZ_FUWX01000008.1"/>
</dbReference>
<dbReference type="Pfam" id="PF02929">
    <property type="entry name" value="Bgal_small_N"/>
    <property type="match status" value="1"/>
</dbReference>
<dbReference type="SMART" id="SM00776">
    <property type="entry name" value="NPCBM"/>
    <property type="match status" value="1"/>
</dbReference>
<dbReference type="InterPro" id="IPR006104">
    <property type="entry name" value="Glyco_hydro_2_N"/>
</dbReference>
<dbReference type="InterPro" id="IPR013222">
    <property type="entry name" value="Glyco_hyd_98_carb-bd"/>
</dbReference>
<dbReference type="Gene3D" id="2.60.120.260">
    <property type="entry name" value="Galactose-binding domain-like"/>
    <property type="match status" value="1"/>
</dbReference>
<dbReference type="SUPFAM" id="SSF51445">
    <property type="entry name" value="(Trans)glycosidases"/>
    <property type="match status" value="1"/>
</dbReference>
<keyword evidence="12" id="KW-1185">Reference proteome</keyword>
<reference evidence="11 12" key="1">
    <citation type="submission" date="2017-02" db="EMBL/GenBank/DDBJ databases">
        <authorList>
            <person name="Peterson S.W."/>
        </authorList>
    </citation>
    <scope>NUCLEOTIDE SEQUENCE [LARGE SCALE GENOMIC DNA]</scope>
    <source>
        <strain evidence="11 12">ATCC 700028</strain>
    </source>
</reference>
<evidence type="ECO:0000256" key="3">
    <source>
        <dbReference type="ARBA" id="ARBA00012756"/>
    </source>
</evidence>
<dbReference type="InterPro" id="IPR013783">
    <property type="entry name" value="Ig-like_fold"/>
</dbReference>
<dbReference type="PRINTS" id="PR00132">
    <property type="entry name" value="GLHYDRLASE2"/>
</dbReference>
<dbReference type="Pfam" id="PF02837">
    <property type="entry name" value="Glyco_hydro_2_N"/>
    <property type="match status" value="1"/>
</dbReference>
<protein>
    <recommendedName>
        <fullName evidence="3 7">Beta-galactosidase</fullName>
        <ecNumber evidence="3 7">3.2.1.23</ecNumber>
    </recommendedName>
    <alternativeName>
        <fullName evidence="6 7">Lactase</fullName>
    </alternativeName>
</protein>
<feature type="chain" id="PRO_5012436688" description="Beta-galactosidase" evidence="8">
    <location>
        <begin position="21"/>
        <end position="1245"/>
    </location>
</feature>
<dbReference type="InterPro" id="IPR006101">
    <property type="entry name" value="Glyco_hydro_2"/>
</dbReference>
<dbReference type="InterPro" id="IPR038637">
    <property type="entry name" value="NPCBM_sf"/>
</dbReference>
<keyword evidence="5 7" id="KW-0326">Glycosidase</keyword>
<dbReference type="STRING" id="180163.SAMN02745174_01231"/>
<dbReference type="Pfam" id="PF08305">
    <property type="entry name" value="NPCBM"/>
    <property type="match status" value="1"/>
</dbReference>
<dbReference type="EC" id="3.2.1.23" evidence="3 7"/>
<dbReference type="GO" id="GO:0005990">
    <property type="term" value="P:lactose catabolic process"/>
    <property type="evidence" value="ECO:0007669"/>
    <property type="project" value="TreeGrafter"/>
</dbReference>
<evidence type="ECO:0000259" key="10">
    <source>
        <dbReference type="SMART" id="SM01038"/>
    </source>
</evidence>
<dbReference type="SMART" id="SM01038">
    <property type="entry name" value="Bgal_small_N"/>
    <property type="match status" value="1"/>
</dbReference>
<evidence type="ECO:0000313" key="12">
    <source>
        <dbReference type="Proteomes" id="UP000191153"/>
    </source>
</evidence>
<sequence>MNRKLKLIILSLGISLFAFGDGDGSNHGSGHGNITPGTYSKENPFWTNNPEIFGDNREDYHVPRVSFDNLEEALKNTKYKDFKNSKNYKSLNGQWDFKMVNHPNEDLKDFYKDDYDISTWKKIPVPSSWQLHGYDQMRYNDTAYPWEYQKTQINHPDTPKDYNPIGYYKREFELPKDWKNKNIFISLQGVESAYYLYINGKYVGYSEDTFADHDFYLNKYLKEGKNTIGIKVHRWSDGSWLESQDMIKLSGIFRDVFLYGTPEVYIRDYKVVTDLDEKYVNGDLLLDVDLSTKDKYIPGEYILEGKVFHKGVEIKTFEKRFIIDEKIKNKKLSFKEHFVNPEKWSNENPNLYTLTLSLKNKKNETLEVLSDNFGFREIELKDNKIMVNGKKLMIRGVNRHEFVGDAGRTLSEETMIKDILLMKQHNINSVRSSHYPNDHKWYDLCDEYGLYVLDEANVETHGRLDEIPQDRVEWTEAVVDRQKAMVERAKNHPSIIMWSLGNESSTGKNFEIAHDWVKKADPTRLTHYEPQRSITDTYSRMYRSIEEMKVYTIYEDNKKPYIQCEFAHGMGNSIGNLQDYWDVMESNEVFHGGYIWDWVDQAIETKDEKTGKTYFAYGGDWGDEDFTDKNFSANGLIFADRTVQPEILEVKKVFQNIGMKPVDLINGKVEIENKFMFTNLDDYLGKWELLENGKVIKKGDFRVNLNPEKKKVLDLNIGKVKMEKNREYFLNVNFYLAKDENWARENHLVAFEQFKIENKNLEKINGDKFGKVTYVQDKSRIEVKGDGFKVTFDKNKGTVEKFNYKDEEILKSPMEFNFWRAPNDNDRGNGAMKRLNTWKEASQKSKVENYKVTNLKDKGVRIDFEIVIPTTTPSKVYTTYTICGNGEIIVDSSLYTSKDLPEIPEFSFISEMDRKYDNVTWYGRGPEENYIDRKTGYPVGIYNKKVKDFFIPYINPSETGNRSGVRWVSLSDKNKNGLLISTVDNNEPIEFNTLYFTPNELSSGKRHPIDLVENKNIVLRVIGKQMGVGGDNSWGARPHEKYQLLPGEVQSFSFKFRGMDKKVSPEEINMNNLPRQEKNQYLYKEEGEKENKNEISLSDMTFETVSSGYKNIIGKDRTIANNKLSLKVEKEIVTFDKGINVSPYSEIKINLKDKGYDRFTAYVGMDREVVGYRGGGTFKILLDGKEVFNSGYMNSFGKSQFVDLDISGKNEMVLIMENDKNESKYNHGTWADGKFIKKSLLSKLF</sequence>
<dbReference type="PANTHER" id="PTHR46323:SF2">
    <property type="entry name" value="BETA-GALACTOSIDASE"/>
    <property type="match status" value="1"/>
</dbReference>
<dbReference type="InterPro" id="IPR011013">
    <property type="entry name" value="Gal_mutarotase_sf_dom"/>
</dbReference>
<dbReference type="InterPro" id="IPR023230">
    <property type="entry name" value="Glyco_hydro_2_CS"/>
</dbReference>
<dbReference type="InterPro" id="IPR036156">
    <property type="entry name" value="Beta-gal/glucu_dom_sf"/>
</dbReference>
<dbReference type="InterPro" id="IPR017853">
    <property type="entry name" value="GH"/>
</dbReference>
<evidence type="ECO:0000256" key="4">
    <source>
        <dbReference type="ARBA" id="ARBA00022801"/>
    </source>
</evidence>